<dbReference type="PANTHER" id="PTHR31832">
    <property type="entry name" value="B-BOX ZINC FINGER PROTEIN 22"/>
    <property type="match status" value="1"/>
</dbReference>
<protein>
    <submittedName>
        <fullName evidence="11">B-box zinc finger family protein</fullName>
    </submittedName>
</protein>
<dbReference type="Proteomes" id="UP000054558">
    <property type="component" value="Unassembled WGS sequence"/>
</dbReference>
<dbReference type="SMART" id="SM00336">
    <property type="entry name" value="BBOX"/>
    <property type="match status" value="2"/>
</dbReference>
<dbReference type="CDD" id="cd19821">
    <property type="entry name" value="Bbox1_BBX-like"/>
    <property type="match status" value="2"/>
</dbReference>
<feature type="region of interest" description="Disordered" evidence="9">
    <location>
        <begin position="111"/>
        <end position="212"/>
    </location>
</feature>
<evidence type="ECO:0000256" key="4">
    <source>
        <dbReference type="ARBA" id="ARBA00022833"/>
    </source>
</evidence>
<evidence type="ECO:0000313" key="12">
    <source>
        <dbReference type="Proteomes" id="UP000054558"/>
    </source>
</evidence>
<feature type="domain" description="B box-type" evidence="10">
    <location>
        <begin position="1"/>
        <end position="47"/>
    </location>
</feature>
<sequence>MKIQCDACENAVAAVMCCADEAALCVDCDKRVHAANRLANKHQRVPLLAQPKEGSKCDICQEGAAFFFCLEDRALLCRDCDISIHTANDLARKHTRFLLTGVRVGLENLGADEQAEAPSTSAPSKVLGSPFPPKPTSPVARVPVYQPAEQKPSKKKSATAVPSSPVPEAFSGGGSGFSGGFGGGSSGAGPSSRGGGASSSGLRRGQSVNVNELPDSTVPVWSVDEILGIPNLADGYSLNDIGSTKGMDALMGDFDWTADLGMFDDLAFAESMHEVPNFDYSPSPGLVPSNSPAVPRKGGGSALKGKARSSYDMGPAVVPDSDDLFVVPDLGLQVPPSKKRRSNLDWH</sequence>
<keyword evidence="8" id="KW-0863">Zinc-finger</keyword>
<evidence type="ECO:0000256" key="9">
    <source>
        <dbReference type="SAM" id="MobiDB-lite"/>
    </source>
</evidence>
<dbReference type="GO" id="GO:0005634">
    <property type="term" value="C:nucleus"/>
    <property type="evidence" value="ECO:0000318"/>
    <property type="project" value="GO_Central"/>
</dbReference>
<keyword evidence="3" id="KW-0677">Repeat</keyword>
<dbReference type="AlphaFoldDB" id="A0A0U9HR50"/>
<evidence type="ECO:0000256" key="7">
    <source>
        <dbReference type="ARBA" id="ARBA00023242"/>
    </source>
</evidence>
<keyword evidence="4" id="KW-0862">Zinc</keyword>
<dbReference type="Gene3D" id="3.30.160.60">
    <property type="entry name" value="Classic Zinc Finger"/>
    <property type="match status" value="1"/>
</dbReference>
<keyword evidence="12" id="KW-1185">Reference proteome</keyword>
<reference evidence="11 12" key="1">
    <citation type="journal article" date="2014" name="Nat. Commun.">
        <title>Klebsormidium flaccidum genome reveals primary factors for plant terrestrial adaptation.</title>
        <authorList>
            <person name="Hori K."/>
            <person name="Maruyama F."/>
            <person name="Fujisawa T."/>
            <person name="Togashi T."/>
            <person name="Yamamoto N."/>
            <person name="Seo M."/>
            <person name="Sato S."/>
            <person name="Yamada T."/>
            <person name="Mori H."/>
            <person name="Tajima N."/>
            <person name="Moriyama T."/>
            <person name="Ikeuchi M."/>
            <person name="Watanabe M."/>
            <person name="Wada H."/>
            <person name="Kobayashi K."/>
            <person name="Saito M."/>
            <person name="Masuda T."/>
            <person name="Sasaki-Sekimoto Y."/>
            <person name="Mashiguchi K."/>
            <person name="Awai K."/>
            <person name="Shimojima M."/>
            <person name="Masuda S."/>
            <person name="Iwai M."/>
            <person name="Nobusawa T."/>
            <person name="Narise T."/>
            <person name="Kondo S."/>
            <person name="Saito H."/>
            <person name="Sato R."/>
            <person name="Murakawa M."/>
            <person name="Ihara Y."/>
            <person name="Oshima-Yamada Y."/>
            <person name="Ohtaka K."/>
            <person name="Satoh M."/>
            <person name="Sonobe K."/>
            <person name="Ishii M."/>
            <person name="Ohtani R."/>
            <person name="Kanamori-Sato M."/>
            <person name="Honoki R."/>
            <person name="Miyazaki D."/>
            <person name="Mochizuki H."/>
            <person name="Umetsu J."/>
            <person name="Higashi K."/>
            <person name="Shibata D."/>
            <person name="Kamiya Y."/>
            <person name="Sato N."/>
            <person name="Nakamura Y."/>
            <person name="Tabata S."/>
            <person name="Ida S."/>
            <person name="Kurokawa K."/>
            <person name="Ohta H."/>
        </authorList>
    </citation>
    <scope>NUCLEOTIDE SEQUENCE [LARGE SCALE GENOMIC DNA]</scope>
    <source>
        <strain evidence="11 12">NIES-2285</strain>
    </source>
</reference>
<feature type="region of interest" description="Disordered" evidence="9">
    <location>
        <begin position="286"/>
        <end position="310"/>
    </location>
</feature>
<dbReference type="GO" id="GO:0006355">
    <property type="term" value="P:regulation of DNA-templated transcription"/>
    <property type="evidence" value="ECO:0000318"/>
    <property type="project" value="GO_Central"/>
</dbReference>
<evidence type="ECO:0000256" key="2">
    <source>
        <dbReference type="ARBA" id="ARBA00022723"/>
    </source>
</evidence>
<dbReference type="InterPro" id="IPR051979">
    <property type="entry name" value="B-box_zinc_finger"/>
</dbReference>
<comment type="subcellular location">
    <subcellularLocation>
        <location evidence="1">Nucleus</location>
    </subcellularLocation>
</comment>
<keyword evidence="2" id="KW-0479">Metal-binding</keyword>
<dbReference type="InterPro" id="IPR000315">
    <property type="entry name" value="Znf_B-box"/>
</dbReference>
<evidence type="ECO:0000259" key="10">
    <source>
        <dbReference type="PROSITE" id="PS50119"/>
    </source>
</evidence>
<dbReference type="PROSITE" id="PS50119">
    <property type="entry name" value="ZF_BBOX"/>
    <property type="match status" value="2"/>
</dbReference>
<gene>
    <name evidence="11" type="ORF">KFL_000010850</name>
</gene>
<keyword evidence="7" id="KW-0539">Nucleus</keyword>
<dbReference type="Pfam" id="PF00643">
    <property type="entry name" value="zf-B_box"/>
    <property type="match status" value="2"/>
</dbReference>
<keyword evidence="5" id="KW-0805">Transcription regulation</keyword>
<accession>A0A0U9HR50</accession>
<dbReference type="OrthoDB" id="153872at2759"/>
<evidence type="ECO:0000256" key="3">
    <source>
        <dbReference type="ARBA" id="ARBA00022737"/>
    </source>
</evidence>
<feature type="compositionally biased region" description="Gly residues" evidence="9">
    <location>
        <begin position="171"/>
        <end position="198"/>
    </location>
</feature>
<name>A0A0U9HR50_KLENI</name>
<organism evidence="11 12">
    <name type="scientific">Klebsormidium nitens</name>
    <name type="common">Green alga</name>
    <name type="synonym">Ulothrix nitens</name>
    <dbReference type="NCBI Taxonomy" id="105231"/>
    <lineage>
        <taxon>Eukaryota</taxon>
        <taxon>Viridiplantae</taxon>
        <taxon>Streptophyta</taxon>
        <taxon>Klebsormidiophyceae</taxon>
        <taxon>Klebsormidiales</taxon>
        <taxon>Klebsormidiaceae</taxon>
        <taxon>Klebsormidium</taxon>
    </lineage>
</organism>
<evidence type="ECO:0000256" key="5">
    <source>
        <dbReference type="ARBA" id="ARBA00023015"/>
    </source>
</evidence>
<evidence type="ECO:0000313" key="11">
    <source>
        <dbReference type="EMBL" id="GAQ77637.1"/>
    </source>
</evidence>
<feature type="domain" description="B box-type" evidence="10">
    <location>
        <begin position="52"/>
        <end position="99"/>
    </location>
</feature>
<dbReference type="PANTHER" id="PTHR31832:SF63">
    <property type="entry name" value="B-BOX ZINC FINGER PROTEIN 23"/>
    <property type="match status" value="1"/>
</dbReference>
<evidence type="ECO:0000256" key="6">
    <source>
        <dbReference type="ARBA" id="ARBA00023163"/>
    </source>
</evidence>
<dbReference type="GO" id="GO:0008270">
    <property type="term" value="F:zinc ion binding"/>
    <property type="evidence" value="ECO:0007669"/>
    <property type="project" value="UniProtKB-KW"/>
</dbReference>
<dbReference type="OMA" id="NECDTRI"/>
<dbReference type="InterPro" id="IPR049808">
    <property type="entry name" value="CONSTANS-like_Bbox1"/>
</dbReference>
<evidence type="ECO:0000256" key="1">
    <source>
        <dbReference type="ARBA" id="ARBA00004123"/>
    </source>
</evidence>
<evidence type="ECO:0000256" key="8">
    <source>
        <dbReference type="PROSITE-ProRule" id="PRU00024"/>
    </source>
</evidence>
<dbReference type="GO" id="GO:0009640">
    <property type="term" value="P:photomorphogenesis"/>
    <property type="evidence" value="ECO:0000318"/>
    <property type="project" value="GO_Central"/>
</dbReference>
<keyword evidence="6" id="KW-0804">Transcription</keyword>
<dbReference type="EMBL" id="DF236950">
    <property type="protein sequence ID" value="GAQ77637.1"/>
    <property type="molecule type" value="Genomic_DNA"/>
</dbReference>
<proteinExistence type="predicted"/>